<evidence type="ECO:0000256" key="3">
    <source>
        <dbReference type="ARBA" id="ARBA00022884"/>
    </source>
</evidence>
<dbReference type="SUPFAM" id="SSF53137">
    <property type="entry name" value="Translational machinery components"/>
    <property type="match status" value="1"/>
</dbReference>
<dbReference type="GO" id="GO:0008097">
    <property type="term" value="F:5S rRNA binding"/>
    <property type="evidence" value="ECO:0007669"/>
    <property type="project" value="TreeGrafter"/>
</dbReference>
<dbReference type="FunFam" id="3.30.420.100:FF:000001">
    <property type="entry name" value="50S ribosomal protein L18"/>
    <property type="match status" value="1"/>
</dbReference>
<comment type="function">
    <text evidence="7">This is one of the proteins that bind and probably mediate the attachment of the 5S RNA into the large ribosomal subunit, where it forms part of the central protuberance.</text>
</comment>
<dbReference type="RefSeq" id="WP_163651915.1">
    <property type="nucleotide sequence ID" value="NZ_JAAGRN010000002.1"/>
</dbReference>
<organism evidence="8">
    <name type="scientific">Sheuella amnicola</name>
    <dbReference type="NCBI Taxonomy" id="2707330"/>
    <lineage>
        <taxon>Bacteria</taxon>
        <taxon>Pseudomonadati</taxon>
        <taxon>Pseudomonadota</taxon>
        <taxon>Betaproteobacteria</taxon>
        <taxon>Burkholderiales</taxon>
        <taxon>Alcaligenaceae</taxon>
        <taxon>Sheuella</taxon>
    </lineage>
</organism>
<gene>
    <name evidence="7 8" type="primary">rplR</name>
    <name evidence="8" type="ORF">G3I67_04440</name>
</gene>
<keyword evidence="5 7" id="KW-0687">Ribonucleoprotein</keyword>
<evidence type="ECO:0000256" key="1">
    <source>
        <dbReference type="ARBA" id="ARBA00007116"/>
    </source>
</evidence>
<dbReference type="PANTHER" id="PTHR12899">
    <property type="entry name" value="39S RIBOSOMAL PROTEIN L18, MITOCHONDRIAL"/>
    <property type="match status" value="1"/>
</dbReference>
<dbReference type="AlphaFoldDB" id="A0A6B2QYW7"/>
<dbReference type="GO" id="GO:0006412">
    <property type="term" value="P:translation"/>
    <property type="evidence" value="ECO:0007669"/>
    <property type="project" value="UniProtKB-UniRule"/>
</dbReference>
<sequence>MDKKVSRLRRAVPTRKKIAELRVNRLQVFRSNLHIYANIISPEGNTVLVSASTVEPEVRQQLAGQSGKGGNTAAASLIGKRVAEKAKAAGIELVAFDRSGFRYHGRIKALADAAREAGLKF</sequence>
<evidence type="ECO:0000313" key="8">
    <source>
        <dbReference type="EMBL" id="NDY82474.1"/>
    </source>
</evidence>
<dbReference type="InterPro" id="IPR057268">
    <property type="entry name" value="Ribosomal_L18"/>
</dbReference>
<dbReference type="CDD" id="cd00432">
    <property type="entry name" value="Ribosomal_L18_L5e"/>
    <property type="match status" value="1"/>
</dbReference>
<proteinExistence type="inferred from homology"/>
<dbReference type="InterPro" id="IPR004389">
    <property type="entry name" value="Ribosomal_uL18_bac-type"/>
</dbReference>
<comment type="similarity">
    <text evidence="1 7">Belongs to the universal ribosomal protein uL18 family.</text>
</comment>
<evidence type="ECO:0000256" key="6">
    <source>
        <dbReference type="ARBA" id="ARBA00035197"/>
    </source>
</evidence>
<dbReference type="Pfam" id="PF00861">
    <property type="entry name" value="Ribosomal_L18p"/>
    <property type="match status" value="1"/>
</dbReference>
<dbReference type="InterPro" id="IPR005484">
    <property type="entry name" value="Ribosomal_uL18_bac/plant/anim"/>
</dbReference>
<evidence type="ECO:0000256" key="7">
    <source>
        <dbReference type="HAMAP-Rule" id="MF_01337"/>
    </source>
</evidence>
<dbReference type="EMBL" id="JAAGRN010000002">
    <property type="protein sequence ID" value="NDY82474.1"/>
    <property type="molecule type" value="Genomic_DNA"/>
</dbReference>
<dbReference type="Gene3D" id="3.30.420.100">
    <property type="match status" value="1"/>
</dbReference>
<keyword evidence="3 7" id="KW-0694">RNA-binding</keyword>
<dbReference type="HAMAP" id="MF_01337_B">
    <property type="entry name" value="Ribosomal_uL18_B"/>
    <property type="match status" value="1"/>
</dbReference>
<dbReference type="PANTHER" id="PTHR12899:SF3">
    <property type="entry name" value="LARGE RIBOSOMAL SUBUNIT PROTEIN UL18M"/>
    <property type="match status" value="1"/>
</dbReference>
<keyword evidence="4 7" id="KW-0689">Ribosomal protein</keyword>
<comment type="caution">
    <text evidence="8">The sequence shown here is derived from an EMBL/GenBank/DDBJ whole genome shotgun (WGS) entry which is preliminary data.</text>
</comment>
<dbReference type="GO" id="GO:0022625">
    <property type="term" value="C:cytosolic large ribosomal subunit"/>
    <property type="evidence" value="ECO:0007669"/>
    <property type="project" value="TreeGrafter"/>
</dbReference>
<dbReference type="GO" id="GO:0003735">
    <property type="term" value="F:structural constituent of ribosome"/>
    <property type="evidence" value="ECO:0007669"/>
    <property type="project" value="InterPro"/>
</dbReference>
<accession>A0A6B2QYW7</accession>
<comment type="subunit">
    <text evidence="7">Part of the 50S ribosomal subunit; part of the 5S rRNA/L5/L18/L25 subcomplex. Contacts the 5S and 23S rRNAs.</text>
</comment>
<dbReference type="NCBIfam" id="TIGR00060">
    <property type="entry name" value="L18_bact"/>
    <property type="match status" value="1"/>
</dbReference>
<reference evidence="8" key="1">
    <citation type="submission" date="2020-02" db="EMBL/GenBank/DDBJ databases">
        <authorList>
            <person name="Chen W.-M."/>
        </authorList>
    </citation>
    <scope>NUCLEOTIDE SEQUENCE</scope>
    <source>
        <strain evidence="8">NBD-18</strain>
    </source>
</reference>
<evidence type="ECO:0000256" key="4">
    <source>
        <dbReference type="ARBA" id="ARBA00022980"/>
    </source>
</evidence>
<protein>
    <recommendedName>
        <fullName evidence="6 7">Large ribosomal subunit protein uL18</fullName>
    </recommendedName>
</protein>
<evidence type="ECO:0000256" key="2">
    <source>
        <dbReference type="ARBA" id="ARBA00022730"/>
    </source>
</evidence>
<name>A0A6B2QYW7_9BURK</name>
<evidence type="ECO:0000256" key="5">
    <source>
        <dbReference type="ARBA" id="ARBA00023274"/>
    </source>
</evidence>
<keyword evidence="2 7" id="KW-0699">rRNA-binding</keyword>